<comment type="caution">
    <text evidence="2">The sequence shown here is derived from an EMBL/GenBank/DDBJ whole genome shotgun (WGS) entry which is preliminary data.</text>
</comment>
<name>A0A565BXQ2_9BRAS</name>
<dbReference type="AlphaFoldDB" id="A0A565BXQ2"/>
<feature type="region of interest" description="Disordered" evidence="1">
    <location>
        <begin position="321"/>
        <end position="340"/>
    </location>
</feature>
<dbReference type="PANTHER" id="PTHR36892">
    <property type="entry name" value="OS01G0201800 PROTEIN"/>
    <property type="match status" value="1"/>
</dbReference>
<evidence type="ECO:0000313" key="3">
    <source>
        <dbReference type="Proteomes" id="UP000489600"/>
    </source>
</evidence>
<feature type="compositionally biased region" description="Polar residues" evidence="1">
    <location>
        <begin position="323"/>
        <end position="340"/>
    </location>
</feature>
<sequence length="633" mass="71091">MATRRREYTRKTRTVQVRKCWPFSGDLIQSVLPPITVAKFRWWSHELTSLLAKSPVTVDDSEPAFRRKPKPKSRPCKKRSIVEIFAAAPPIQLPRREDERDDDSDVLMGGKRKRTKDLMVKKKKIKSNKSKDSGDRKYANKVKNCKEQVGEIVDGGEKCSLGVNGSSGVMFLSSNKDGSVRKDQDSEFQIPGILKAKRKVCSVRNSDKWKIYAPQCYERHVRFSDPAQLKKDFASMELCCLEMNRLSLFSPEDRSCVSDKKTKVVLNDQLSAGMKLECMQQSKFQPAASERRLSHARGKPVLQCVPGPYPSSQERVKGHAAQPVQSFTSTSSESQCRTEPTSTDMHCRTLLYQSPFDPLLVERMQKPFLYRHVDESILQGELVEANREGCRSFDRSGLVTGSSRFASAGNDLLLGNLVDFSSGKNHSTEPAIAKDRIPVLNERRRYYFPARLGVDETFTEKASSISNNNEGEFGQTVHSQVSQVNLMSNTINLSKQQNGLNQNINMVANPDGLCLHNTQPRMRLMGKDVSVGTSYSDMVRKGERVVAPTHTHQSWLCQRITLGISENYSLDKNWNITKLCDTSEDPFPLFCEPHISLATQAGTAFVPDSEFPPTILYPCGSLVSSCPLTDKVN</sequence>
<gene>
    <name evidence="2" type="ORF">ANE_LOCUS16644</name>
</gene>
<keyword evidence="3" id="KW-1185">Reference proteome</keyword>
<reference evidence="2" key="1">
    <citation type="submission" date="2019-07" db="EMBL/GenBank/DDBJ databases">
        <authorList>
            <person name="Dittberner H."/>
        </authorList>
    </citation>
    <scope>NUCLEOTIDE SEQUENCE [LARGE SCALE GENOMIC DNA]</scope>
</reference>
<protein>
    <submittedName>
        <fullName evidence="2">Uncharacterized protein</fullName>
    </submittedName>
</protein>
<dbReference type="OrthoDB" id="678085at2759"/>
<organism evidence="2 3">
    <name type="scientific">Arabis nemorensis</name>
    <dbReference type="NCBI Taxonomy" id="586526"/>
    <lineage>
        <taxon>Eukaryota</taxon>
        <taxon>Viridiplantae</taxon>
        <taxon>Streptophyta</taxon>
        <taxon>Embryophyta</taxon>
        <taxon>Tracheophyta</taxon>
        <taxon>Spermatophyta</taxon>
        <taxon>Magnoliopsida</taxon>
        <taxon>eudicotyledons</taxon>
        <taxon>Gunneridae</taxon>
        <taxon>Pentapetalae</taxon>
        <taxon>rosids</taxon>
        <taxon>malvids</taxon>
        <taxon>Brassicales</taxon>
        <taxon>Brassicaceae</taxon>
        <taxon>Arabideae</taxon>
        <taxon>Arabis</taxon>
    </lineage>
</organism>
<evidence type="ECO:0000313" key="2">
    <source>
        <dbReference type="EMBL" id="VVB06200.1"/>
    </source>
</evidence>
<dbReference type="Proteomes" id="UP000489600">
    <property type="component" value="Unassembled WGS sequence"/>
</dbReference>
<proteinExistence type="predicted"/>
<accession>A0A565BXQ2</accession>
<dbReference type="EMBL" id="CABITT030000005">
    <property type="protein sequence ID" value="VVB06200.1"/>
    <property type="molecule type" value="Genomic_DNA"/>
</dbReference>
<evidence type="ECO:0000256" key="1">
    <source>
        <dbReference type="SAM" id="MobiDB-lite"/>
    </source>
</evidence>
<dbReference type="PANTHER" id="PTHR36892:SF1">
    <property type="entry name" value="OS05G0518200 PROTEIN"/>
    <property type="match status" value="1"/>
</dbReference>